<dbReference type="OrthoDB" id="2043985at2"/>
<dbReference type="AlphaFoldDB" id="A0A157SW88"/>
<organism evidence="1 2">
    <name type="scientific">Bordetella ansorpii</name>
    <dbReference type="NCBI Taxonomy" id="288768"/>
    <lineage>
        <taxon>Bacteria</taxon>
        <taxon>Pseudomonadati</taxon>
        <taxon>Pseudomonadota</taxon>
        <taxon>Betaproteobacteria</taxon>
        <taxon>Burkholderiales</taxon>
        <taxon>Alcaligenaceae</taxon>
        <taxon>Bordetella</taxon>
    </lineage>
</organism>
<name>A0A157SW88_9BORD</name>
<protein>
    <submittedName>
        <fullName evidence="1">Mu-like prophage I protein</fullName>
    </submittedName>
</protein>
<dbReference type="RefSeq" id="WP_082853301.1">
    <property type="nucleotide sequence ID" value="NZ_FKIF01000010.1"/>
</dbReference>
<dbReference type="PIRSF" id="PIRSF016624">
    <property type="entry name" value="Mu_prophg_I"/>
    <property type="match status" value="1"/>
</dbReference>
<accession>A0A157SW88</accession>
<dbReference type="Proteomes" id="UP000076848">
    <property type="component" value="Unassembled WGS sequence"/>
</dbReference>
<evidence type="ECO:0000313" key="1">
    <source>
        <dbReference type="EMBL" id="SAI74575.1"/>
    </source>
</evidence>
<keyword evidence="2" id="KW-1185">Reference proteome</keyword>
<reference evidence="1 2" key="1">
    <citation type="submission" date="2016-04" db="EMBL/GenBank/DDBJ databases">
        <authorList>
            <consortium name="Pathogen Informatics"/>
        </authorList>
    </citation>
    <scope>NUCLEOTIDE SEQUENCE [LARGE SCALE GENOMIC DNA]</scope>
    <source>
        <strain evidence="1 2">H050680373</strain>
    </source>
</reference>
<dbReference type="STRING" id="288768.SAMEA3906486_05291"/>
<dbReference type="InterPro" id="IPR012106">
    <property type="entry name" value="Phage_Mu_Gp1"/>
</dbReference>
<sequence length="362" mass="38308">MPKSRSRSPVLTTFAVQLKRDGEDVRELHLLPDGDFKPAAIEDARQMPKSGVYRLNAAAAARVIAHARASSNALPIDYEHQTQQAAVNGQPAPAAGWIEGANLVYRPGEGLFARDVQWTPRAKKYLDEDEYRYQSATFMHDPETGEVLGLVGAALTNRPALDGLTSARLAALSAQLAGQFPTTEDTMNPLLKALLDGLGLPETATLEQGVSALATLKTQAAQAGGLSAELATLKAAAPDPAKYVPIDTVTQLNQELATLRAQELQREIDAVIDLAKDEGRIASEAYETTLREVGKSSLAQLKALVQAAPANPALAGRRQTDTIKRDGGGGQGELTQAELAVCAATGISPDDFKKQKAALATG</sequence>
<dbReference type="Pfam" id="PF10123">
    <property type="entry name" value="Mu-like_Pro"/>
    <property type="match status" value="1"/>
</dbReference>
<evidence type="ECO:0000313" key="2">
    <source>
        <dbReference type="Proteomes" id="UP000076848"/>
    </source>
</evidence>
<proteinExistence type="predicted"/>
<gene>
    <name evidence="1" type="ORF">SAMEA3906486_05291</name>
</gene>
<dbReference type="EMBL" id="FKIF01000010">
    <property type="protein sequence ID" value="SAI74575.1"/>
    <property type="molecule type" value="Genomic_DNA"/>
</dbReference>